<protein>
    <submittedName>
        <fullName evidence="2">Uncharacterized protein</fullName>
    </submittedName>
</protein>
<dbReference type="EMBL" id="JMCB01000013">
    <property type="protein sequence ID" value="KFE64715.1"/>
    <property type="molecule type" value="Genomic_DNA"/>
</dbReference>
<dbReference type="Proteomes" id="UP000028725">
    <property type="component" value="Unassembled WGS sequence"/>
</dbReference>
<feature type="compositionally biased region" description="Low complexity" evidence="1">
    <location>
        <begin position="39"/>
        <end position="50"/>
    </location>
</feature>
<proteinExistence type="predicted"/>
<dbReference type="AlphaFoldDB" id="A0A085WAK2"/>
<gene>
    <name evidence="2" type="ORF">DB31_1733</name>
</gene>
<accession>A0A085WAK2</accession>
<feature type="region of interest" description="Disordered" evidence="1">
    <location>
        <begin position="1"/>
        <end position="50"/>
    </location>
</feature>
<reference evidence="2 3" key="1">
    <citation type="submission" date="2014-04" db="EMBL/GenBank/DDBJ databases">
        <title>Genome assembly of Hyalangium minutum DSM 14724.</title>
        <authorList>
            <person name="Sharma G."/>
            <person name="Subramanian S."/>
        </authorList>
    </citation>
    <scope>NUCLEOTIDE SEQUENCE [LARGE SCALE GENOMIC DNA]</scope>
    <source>
        <strain evidence="2 3">DSM 14724</strain>
    </source>
</reference>
<organism evidence="2 3">
    <name type="scientific">Hyalangium minutum</name>
    <dbReference type="NCBI Taxonomy" id="394096"/>
    <lineage>
        <taxon>Bacteria</taxon>
        <taxon>Pseudomonadati</taxon>
        <taxon>Myxococcota</taxon>
        <taxon>Myxococcia</taxon>
        <taxon>Myxococcales</taxon>
        <taxon>Cystobacterineae</taxon>
        <taxon>Archangiaceae</taxon>
        <taxon>Hyalangium</taxon>
    </lineage>
</organism>
<dbReference type="RefSeq" id="WP_052420345.1">
    <property type="nucleotide sequence ID" value="NZ_JMCB01000013.1"/>
</dbReference>
<dbReference type="OrthoDB" id="5381649at2"/>
<comment type="caution">
    <text evidence="2">The sequence shown here is derived from an EMBL/GenBank/DDBJ whole genome shotgun (WGS) entry which is preliminary data.</text>
</comment>
<sequence>MTTIAANAPRIQRSNSAPVAAPAAKPELSRTNSAPGKLQTPAATAAQAPAAQAKPAAASGIGAKIGDSFSKAGGSVKGWYNDSSNRLTTSHQNGGTGVVGRGLAGAGLAGGLAGIGSNGKGLVDAIKNGEGGHAIAENALGLGRSILGAAKGGLDTAAAFTSAKDFGKLAEAAKGAVAGKGGAFAGAIANAAAEAAHKGGPLRHADAMASVLKEKGGVGGLMAGGKMAVADLLRQGGFAGAAGKIEKGVIQSGTKVVGNAIDAAQLTKGAGAALKGIEAGAKGVGTAAKVAGRFAPGLNIGIAALDAGIAARTWADPKSSTAAKVTSTITAAGSAAAATNIPIVSQIGAGISAVSSITGMAIENAGKIKEGFSKLGDKIKSLF</sequence>
<evidence type="ECO:0000256" key="1">
    <source>
        <dbReference type="SAM" id="MobiDB-lite"/>
    </source>
</evidence>
<name>A0A085WAK2_9BACT</name>
<evidence type="ECO:0000313" key="3">
    <source>
        <dbReference type="Proteomes" id="UP000028725"/>
    </source>
</evidence>
<dbReference type="PATRIC" id="fig|394096.3.peg.6070"/>
<evidence type="ECO:0000313" key="2">
    <source>
        <dbReference type="EMBL" id="KFE64715.1"/>
    </source>
</evidence>
<keyword evidence="3" id="KW-1185">Reference proteome</keyword>
<dbReference type="STRING" id="394096.DB31_1733"/>